<dbReference type="Gene3D" id="3.40.30.10">
    <property type="entry name" value="Glutaredoxin"/>
    <property type="match status" value="1"/>
</dbReference>
<dbReference type="STRING" id="109376.A0A0D3D0N9"/>
<dbReference type="InterPro" id="IPR040079">
    <property type="entry name" value="Glutathione_S-Trfase"/>
</dbReference>
<protein>
    <recommendedName>
        <fullName evidence="7">Glutathione S-transferase</fullName>
        <ecNumber evidence="7">2.5.1.18</ecNumber>
    </recommendedName>
</protein>
<sequence>MEEKKSKVILHGMWASTYSKRVEIALKLKGISYEYVEEDLKNKTESLIQLNPVLKKIPLLVHDGKPVADTQVILDYIDETWKNSPRFYPEDPYERAQVRFWVSYINQQEMTVSCCKVFEVMGRVMLQEGEAQAKSVEEARERFRVLEEGLKKHFPNKTIRGNDDVGLLDIIIIASFGVYKAVHEAIGVEIIDPVNTPTLYNWIEQLQQLPVIKEVEVPHDRLVTFLQKCRQEHLQQAANA</sequence>
<dbReference type="GO" id="GO:0004364">
    <property type="term" value="F:glutathione transferase activity"/>
    <property type="evidence" value="ECO:0007669"/>
    <property type="project" value="UniProtKB-UniRule"/>
</dbReference>
<keyword evidence="4 7" id="KW-0808">Transferase</keyword>
<dbReference type="SUPFAM" id="SSF52833">
    <property type="entry name" value="Thioredoxin-like"/>
    <property type="match status" value="1"/>
</dbReference>
<evidence type="ECO:0000256" key="2">
    <source>
        <dbReference type="ARBA" id="ARBA00022490"/>
    </source>
</evidence>
<proteinExistence type="inferred from homology"/>
<dbReference type="InterPro" id="IPR036249">
    <property type="entry name" value="Thioredoxin-like_sf"/>
</dbReference>
<dbReference type="InterPro" id="IPR045074">
    <property type="entry name" value="GST_C_Tau"/>
</dbReference>
<evidence type="ECO:0000256" key="4">
    <source>
        <dbReference type="ARBA" id="ARBA00022679"/>
    </source>
</evidence>
<dbReference type="SUPFAM" id="SSF47616">
    <property type="entry name" value="GST C-terminal domain-like"/>
    <property type="match status" value="1"/>
</dbReference>
<dbReference type="Gene3D" id="1.20.1050.10">
    <property type="match status" value="1"/>
</dbReference>
<dbReference type="PANTHER" id="PTHR11260:SF775">
    <property type="entry name" value="GLUTATHIONE S-TRANSFERASE U10"/>
    <property type="match status" value="1"/>
</dbReference>
<dbReference type="FunFam" id="1.20.1050.10:FF:000119">
    <property type="entry name" value="Glutathione S-transferase U10"/>
    <property type="match status" value="1"/>
</dbReference>
<reference evidence="10 11" key="1">
    <citation type="journal article" date="2014" name="Genome Biol.">
        <title>Transcriptome and methylome profiling reveals relics of genome dominance in the mesopolyploid Brassica oleracea.</title>
        <authorList>
            <person name="Parkin I.A."/>
            <person name="Koh C."/>
            <person name="Tang H."/>
            <person name="Robinson S.J."/>
            <person name="Kagale S."/>
            <person name="Clarke W.E."/>
            <person name="Town C.D."/>
            <person name="Nixon J."/>
            <person name="Krishnakumar V."/>
            <person name="Bidwell S.L."/>
            <person name="Denoeud F."/>
            <person name="Belcram H."/>
            <person name="Links M.G."/>
            <person name="Just J."/>
            <person name="Clarke C."/>
            <person name="Bender T."/>
            <person name="Huebert T."/>
            <person name="Mason A.S."/>
            <person name="Pires J.C."/>
            <person name="Barker G."/>
            <person name="Moore J."/>
            <person name="Walley P.G."/>
            <person name="Manoli S."/>
            <person name="Batley J."/>
            <person name="Edwards D."/>
            <person name="Nelson M.N."/>
            <person name="Wang X."/>
            <person name="Paterson A.H."/>
            <person name="King G."/>
            <person name="Bancroft I."/>
            <person name="Chalhoub B."/>
            <person name="Sharpe A.G."/>
        </authorList>
    </citation>
    <scope>NUCLEOTIDE SEQUENCE</scope>
    <source>
        <strain evidence="10 11">cv. TO1000</strain>
    </source>
</reference>
<dbReference type="EnsemblPlants" id="Bo6g118840.1">
    <property type="protein sequence ID" value="Bo6g118840.1"/>
    <property type="gene ID" value="Bo6g118840"/>
</dbReference>
<dbReference type="Gramene" id="Bo6g118840.1">
    <property type="protein sequence ID" value="Bo6g118840.1"/>
    <property type="gene ID" value="Bo6g118840"/>
</dbReference>
<name>A0A0D3D0N9_BRAOL</name>
<comment type="similarity">
    <text evidence="5">Belongs to the GST superfamily. Tau family.</text>
</comment>
<dbReference type="Proteomes" id="UP000032141">
    <property type="component" value="Chromosome C6"/>
</dbReference>
<organism evidence="10 11">
    <name type="scientific">Brassica oleracea var. oleracea</name>
    <dbReference type="NCBI Taxonomy" id="109376"/>
    <lineage>
        <taxon>Eukaryota</taxon>
        <taxon>Viridiplantae</taxon>
        <taxon>Streptophyta</taxon>
        <taxon>Embryophyta</taxon>
        <taxon>Tracheophyta</taxon>
        <taxon>Spermatophyta</taxon>
        <taxon>Magnoliopsida</taxon>
        <taxon>eudicotyledons</taxon>
        <taxon>Gunneridae</taxon>
        <taxon>Pentapetalae</taxon>
        <taxon>rosids</taxon>
        <taxon>malvids</taxon>
        <taxon>Brassicales</taxon>
        <taxon>Brassicaceae</taxon>
        <taxon>Brassiceae</taxon>
        <taxon>Brassica</taxon>
    </lineage>
</organism>
<evidence type="ECO:0000256" key="7">
    <source>
        <dbReference type="RuleBase" id="RU369102"/>
    </source>
</evidence>
<dbReference type="SFLD" id="SFLDG01152">
    <property type="entry name" value="Main.3:_Omega-_and_Tau-like"/>
    <property type="match status" value="1"/>
</dbReference>
<evidence type="ECO:0000256" key="3">
    <source>
        <dbReference type="ARBA" id="ARBA00022575"/>
    </source>
</evidence>
<dbReference type="OMA" id="LYGMWAT"/>
<dbReference type="GO" id="GO:0006749">
    <property type="term" value="P:glutathione metabolic process"/>
    <property type="evidence" value="ECO:0007669"/>
    <property type="project" value="InterPro"/>
</dbReference>
<dbReference type="PROSITE" id="PS50405">
    <property type="entry name" value="GST_CTER"/>
    <property type="match status" value="1"/>
</dbReference>
<dbReference type="AlphaFoldDB" id="A0A0D3D0N9"/>
<dbReference type="EC" id="2.5.1.18" evidence="7"/>
<evidence type="ECO:0000259" key="8">
    <source>
        <dbReference type="PROSITE" id="PS50404"/>
    </source>
</evidence>
<dbReference type="InterPro" id="IPR010987">
    <property type="entry name" value="Glutathione-S-Trfase_C-like"/>
</dbReference>
<dbReference type="PANTHER" id="PTHR11260">
    <property type="entry name" value="GLUTATHIONE S-TRANSFERASE, GST, SUPERFAMILY, GST DOMAIN CONTAINING"/>
    <property type="match status" value="1"/>
</dbReference>
<dbReference type="InterPro" id="IPR004045">
    <property type="entry name" value="Glutathione_S-Trfase_N"/>
</dbReference>
<comment type="subcellular location">
    <subcellularLocation>
        <location evidence="1 7">Cytoplasm</location>
        <location evidence="1 7">Cytosol</location>
    </subcellularLocation>
</comment>
<dbReference type="SMR" id="A0A0D3D0N9"/>
<dbReference type="GO" id="GO:0009407">
    <property type="term" value="P:toxin catabolic process"/>
    <property type="evidence" value="ECO:0007669"/>
    <property type="project" value="UniProtKB-ARBA"/>
</dbReference>
<dbReference type="SFLD" id="SFLDG00358">
    <property type="entry name" value="Main_(cytGST)"/>
    <property type="match status" value="1"/>
</dbReference>
<dbReference type="eggNOG" id="KOG0406">
    <property type="taxonomic scope" value="Eukaryota"/>
</dbReference>
<evidence type="ECO:0000256" key="5">
    <source>
        <dbReference type="ARBA" id="ARBA00025743"/>
    </source>
</evidence>
<dbReference type="SFLD" id="SFLDS00019">
    <property type="entry name" value="Glutathione_Transferase_(cytos"/>
    <property type="match status" value="1"/>
</dbReference>
<keyword evidence="3" id="KW-0216">Detoxification</keyword>
<dbReference type="HOGENOM" id="CLU_011226_18_0_1"/>
<dbReference type="Pfam" id="PF02798">
    <property type="entry name" value="GST_N"/>
    <property type="match status" value="1"/>
</dbReference>
<dbReference type="InterPro" id="IPR036282">
    <property type="entry name" value="Glutathione-S-Trfase_C_sf"/>
</dbReference>
<dbReference type="InterPro" id="IPR045073">
    <property type="entry name" value="Omega/Tau-like"/>
</dbReference>
<dbReference type="PROSITE" id="PS50404">
    <property type="entry name" value="GST_NTER"/>
    <property type="match status" value="1"/>
</dbReference>
<reference evidence="10" key="2">
    <citation type="submission" date="2015-03" db="UniProtKB">
        <authorList>
            <consortium name="EnsemblPlants"/>
        </authorList>
    </citation>
    <scope>IDENTIFICATION</scope>
</reference>
<feature type="domain" description="GST N-terminal" evidence="8">
    <location>
        <begin position="6"/>
        <end position="85"/>
    </location>
</feature>
<keyword evidence="11" id="KW-1185">Reference proteome</keyword>
<feature type="domain" description="GST C-terminal" evidence="9">
    <location>
        <begin position="91"/>
        <end position="226"/>
    </location>
</feature>
<dbReference type="CDD" id="cd03185">
    <property type="entry name" value="GST_C_Tau"/>
    <property type="match status" value="1"/>
</dbReference>
<dbReference type="FunFam" id="3.40.30.10:FF:000014">
    <property type="entry name" value="Tau class glutathione S-transferase"/>
    <property type="match status" value="1"/>
</dbReference>
<comment type="function">
    <text evidence="7">Is involved in the conjugation of reduced glutathione to a wide number of exogenous and endogenous hydrophobic electrophiles.</text>
</comment>
<evidence type="ECO:0000259" key="9">
    <source>
        <dbReference type="PROSITE" id="PS50405"/>
    </source>
</evidence>
<evidence type="ECO:0000313" key="11">
    <source>
        <dbReference type="Proteomes" id="UP000032141"/>
    </source>
</evidence>
<dbReference type="GO" id="GO:0005829">
    <property type="term" value="C:cytosol"/>
    <property type="evidence" value="ECO:0007669"/>
    <property type="project" value="UniProtKB-SubCell"/>
</dbReference>
<keyword evidence="2 7" id="KW-0963">Cytoplasm</keyword>
<comment type="catalytic activity">
    <reaction evidence="6 7">
        <text>RX + glutathione = an S-substituted glutathione + a halide anion + H(+)</text>
        <dbReference type="Rhea" id="RHEA:16437"/>
        <dbReference type="ChEBI" id="CHEBI:15378"/>
        <dbReference type="ChEBI" id="CHEBI:16042"/>
        <dbReference type="ChEBI" id="CHEBI:17792"/>
        <dbReference type="ChEBI" id="CHEBI:57925"/>
        <dbReference type="ChEBI" id="CHEBI:90779"/>
        <dbReference type="EC" id="2.5.1.18"/>
    </reaction>
</comment>
<dbReference type="CDD" id="cd03058">
    <property type="entry name" value="GST_N_Tau"/>
    <property type="match status" value="1"/>
</dbReference>
<evidence type="ECO:0000313" key="10">
    <source>
        <dbReference type="EnsemblPlants" id="Bo6g118840.1"/>
    </source>
</evidence>
<evidence type="ECO:0000256" key="6">
    <source>
        <dbReference type="ARBA" id="ARBA00047960"/>
    </source>
</evidence>
<evidence type="ECO:0000256" key="1">
    <source>
        <dbReference type="ARBA" id="ARBA00004514"/>
    </source>
</evidence>
<accession>A0A0D3D0N9</accession>